<accession>A0ABV1U2D2</accession>
<feature type="signal peptide" evidence="1">
    <location>
        <begin position="1"/>
        <end position="29"/>
    </location>
</feature>
<keyword evidence="1" id="KW-0732">Signal</keyword>
<evidence type="ECO:0000313" key="3">
    <source>
        <dbReference type="EMBL" id="MER6427805.1"/>
    </source>
</evidence>
<reference evidence="3 4" key="1">
    <citation type="submission" date="2024-06" db="EMBL/GenBank/DDBJ databases">
        <title>The Natural Products Discovery Center: Release of the First 8490 Sequenced Strains for Exploring Actinobacteria Biosynthetic Diversity.</title>
        <authorList>
            <person name="Kalkreuter E."/>
            <person name="Kautsar S.A."/>
            <person name="Yang D."/>
            <person name="Bader C.D."/>
            <person name="Teijaro C.N."/>
            <person name="Fluegel L."/>
            <person name="Davis C.M."/>
            <person name="Simpson J.R."/>
            <person name="Lauterbach L."/>
            <person name="Steele A.D."/>
            <person name="Gui C."/>
            <person name="Meng S."/>
            <person name="Li G."/>
            <person name="Viehrig K."/>
            <person name="Ye F."/>
            <person name="Su P."/>
            <person name="Kiefer A.F."/>
            <person name="Nichols A."/>
            <person name="Cepeda A.J."/>
            <person name="Yan W."/>
            <person name="Fan B."/>
            <person name="Jiang Y."/>
            <person name="Adhikari A."/>
            <person name="Zheng C.-J."/>
            <person name="Schuster L."/>
            <person name="Cowan T.M."/>
            <person name="Smanski M.J."/>
            <person name="Chevrette M.G."/>
            <person name="De Carvalho L.P.S."/>
            <person name="Shen B."/>
        </authorList>
    </citation>
    <scope>NUCLEOTIDE SEQUENCE [LARGE SCALE GENOMIC DNA]</scope>
    <source>
        <strain evidence="3 4">NPDC001166</strain>
    </source>
</reference>
<dbReference type="RefSeq" id="WP_351944690.1">
    <property type="nucleotide sequence ID" value="NZ_JBEOZW010000010.1"/>
</dbReference>
<comment type="caution">
    <text evidence="3">The sequence shown here is derived from an EMBL/GenBank/DDBJ whole genome shotgun (WGS) entry which is preliminary data.</text>
</comment>
<name>A0ABV1U2D2_9ACTN</name>
<dbReference type="InterPro" id="IPR041013">
    <property type="entry name" value="AOC-like"/>
</dbReference>
<feature type="chain" id="PRO_5047064934" description="Allene oxide cyclase barrel-like domain-containing protein" evidence="1">
    <location>
        <begin position="30"/>
        <end position="165"/>
    </location>
</feature>
<gene>
    <name evidence="3" type="ORF">ABT272_08660</name>
</gene>
<protein>
    <recommendedName>
        <fullName evidence="2">Allene oxide cyclase barrel-like domain-containing protein</fullName>
    </recommendedName>
</protein>
<dbReference type="Proteomes" id="UP001470023">
    <property type="component" value="Unassembled WGS sequence"/>
</dbReference>
<dbReference type="InterPro" id="IPR044859">
    <property type="entry name" value="Allene_oxi_cyc_Dirigent"/>
</dbReference>
<proteinExistence type="predicted"/>
<keyword evidence="4" id="KW-1185">Reference proteome</keyword>
<dbReference type="Gene3D" id="2.40.480.10">
    <property type="entry name" value="Allene oxide cyclase-like"/>
    <property type="match status" value="1"/>
</dbReference>
<dbReference type="Pfam" id="PF18678">
    <property type="entry name" value="AOC_like"/>
    <property type="match status" value="1"/>
</dbReference>
<dbReference type="EMBL" id="JBEPAZ010000005">
    <property type="protein sequence ID" value="MER6427805.1"/>
    <property type="molecule type" value="Genomic_DNA"/>
</dbReference>
<feature type="domain" description="Allene oxide cyclase barrel-like" evidence="2">
    <location>
        <begin position="60"/>
        <end position="155"/>
    </location>
</feature>
<organism evidence="3 4">
    <name type="scientific">Streptomyces sp. 900105245</name>
    <dbReference type="NCBI Taxonomy" id="3154379"/>
    <lineage>
        <taxon>Bacteria</taxon>
        <taxon>Bacillati</taxon>
        <taxon>Actinomycetota</taxon>
        <taxon>Actinomycetes</taxon>
        <taxon>Kitasatosporales</taxon>
        <taxon>Streptomycetaceae</taxon>
        <taxon>Streptomyces</taxon>
    </lineage>
</organism>
<evidence type="ECO:0000259" key="2">
    <source>
        <dbReference type="Pfam" id="PF18678"/>
    </source>
</evidence>
<evidence type="ECO:0000313" key="4">
    <source>
        <dbReference type="Proteomes" id="UP001470023"/>
    </source>
</evidence>
<sequence length="165" mass="17012">MMVRRMRAVGLVGVAAATVLLAPAESSLAAGVETGRDGKTAKVIKVTNRLTRVRVLELGGPQPSVGNETIGSGDILDARGKVIGSFAVECTVTQHEPPVTMLQCLSVLDLPEGQIMFHSRQKAGENPTAAVTGGTGAYVGAGGTATFVDLGNREQAVTITLTAKR</sequence>
<evidence type="ECO:0000256" key="1">
    <source>
        <dbReference type="SAM" id="SignalP"/>
    </source>
</evidence>